<evidence type="ECO:0000313" key="1">
    <source>
        <dbReference type="EMBL" id="TNN16068.1"/>
    </source>
</evidence>
<evidence type="ECO:0000313" key="2">
    <source>
        <dbReference type="Proteomes" id="UP000311919"/>
    </source>
</evidence>
<organism evidence="1 2">
    <name type="scientific">Schistosoma japonicum</name>
    <name type="common">Blood fluke</name>
    <dbReference type="NCBI Taxonomy" id="6182"/>
    <lineage>
        <taxon>Eukaryota</taxon>
        <taxon>Metazoa</taxon>
        <taxon>Spiralia</taxon>
        <taxon>Lophotrochozoa</taxon>
        <taxon>Platyhelminthes</taxon>
        <taxon>Trematoda</taxon>
        <taxon>Digenea</taxon>
        <taxon>Strigeidida</taxon>
        <taxon>Schistosomatoidea</taxon>
        <taxon>Schistosomatidae</taxon>
        <taxon>Schistosoma</taxon>
    </lineage>
</organism>
<sequence length="169" mass="18766">MGPLLIAYKECPVEDALSSSGWSCAVGSVIGYEKAIGIGVILRPKTIHPLHKPQVIFDRRGDCNIVRVRHAVTRSLFFLLWRSTFTIHSIVCGRREQISNGLEYVDGFSQLTLDKLSNAQIASSSLLALLKTCCINSVKDALAKMPKWHLMEPMMEIELQLPAKKGDSQ</sequence>
<reference evidence="1 2" key="1">
    <citation type="submission" date="2019-03" db="EMBL/GenBank/DDBJ databases">
        <title>An improved genome assembly of the fluke Schistosoma japonicum.</title>
        <authorList>
            <person name="Hu W."/>
            <person name="Luo F."/>
            <person name="Yin M."/>
            <person name="Mo X."/>
            <person name="Sun C."/>
            <person name="Wu Q."/>
            <person name="Zhu B."/>
            <person name="Xiang M."/>
            <person name="Wang J."/>
            <person name="Wang Y."/>
            <person name="Zhang T."/>
            <person name="Xu B."/>
            <person name="Zheng H."/>
            <person name="Feng Z."/>
        </authorList>
    </citation>
    <scope>NUCLEOTIDE SEQUENCE [LARGE SCALE GENOMIC DNA]</scope>
    <source>
        <strain evidence="1">HuSjv2</strain>
        <tissue evidence="1">Worms</tissue>
    </source>
</reference>
<protein>
    <submittedName>
        <fullName evidence="1">Uncharacterized protein</fullName>
    </submittedName>
</protein>
<proteinExistence type="predicted"/>
<gene>
    <name evidence="1" type="ORF">EWB00_000816</name>
</gene>
<dbReference type="STRING" id="6182.A0A4Z2DI07"/>
<accession>A0A4Z2DI07</accession>
<dbReference type="EMBL" id="SKCS01000133">
    <property type="protein sequence ID" value="TNN16068.1"/>
    <property type="molecule type" value="Genomic_DNA"/>
</dbReference>
<comment type="caution">
    <text evidence="1">The sequence shown here is derived from an EMBL/GenBank/DDBJ whole genome shotgun (WGS) entry which is preliminary data.</text>
</comment>
<dbReference type="AlphaFoldDB" id="A0A4Z2DI07"/>
<dbReference type="OrthoDB" id="198619at2759"/>
<keyword evidence="2" id="KW-1185">Reference proteome</keyword>
<name>A0A4Z2DI07_SCHJA</name>
<dbReference type="Proteomes" id="UP000311919">
    <property type="component" value="Unassembled WGS sequence"/>
</dbReference>